<reference evidence="2 3" key="1">
    <citation type="submission" date="2019-07" db="EMBL/GenBank/DDBJ databases">
        <title>Finished genome of Venturia effusa.</title>
        <authorList>
            <person name="Young C.A."/>
            <person name="Cox M.P."/>
            <person name="Ganley A.R.D."/>
            <person name="David W.J."/>
        </authorList>
    </citation>
    <scope>NUCLEOTIDE SEQUENCE [LARGE SCALE GENOMIC DNA]</scope>
    <source>
        <strain evidence="3">albino</strain>
    </source>
</reference>
<dbReference type="AlphaFoldDB" id="A0A517LI29"/>
<proteinExistence type="predicted"/>
<keyword evidence="3" id="KW-1185">Reference proteome</keyword>
<evidence type="ECO:0000313" key="3">
    <source>
        <dbReference type="Proteomes" id="UP000316270"/>
    </source>
</evidence>
<sequence length="206" mass="23303">MPVETVQRPASPPKLQPDQIQHQRSSPEMPLQPFILTLRLDKVTEKVLTELRTKYFPIHRNHLSAHVTLFHALPAAGKPIYHQILTSLSQSQTPFTVGIKNAFALGKKGVGLNVSSFTLRGLHDGLLDKFRDEGIELTEQDQSRLRAHVTVQNKVGEEEAGRTLEEVKKAWVERAARAEGVVVWRYEVGGEWTFLKEFEFNGVEES</sequence>
<dbReference type="Proteomes" id="UP000316270">
    <property type="component" value="Chromosome 13"/>
</dbReference>
<feature type="region of interest" description="Disordered" evidence="1">
    <location>
        <begin position="1"/>
        <end position="27"/>
    </location>
</feature>
<dbReference type="OrthoDB" id="5364416at2759"/>
<evidence type="ECO:0008006" key="4">
    <source>
        <dbReference type="Google" id="ProtNLM"/>
    </source>
</evidence>
<gene>
    <name evidence="2" type="ORF">FKW77_000338</name>
</gene>
<evidence type="ECO:0000313" key="2">
    <source>
        <dbReference type="EMBL" id="QDS75226.1"/>
    </source>
</evidence>
<dbReference type="SUPFAM" id="SSF55144">
    <property type="entry name" value="LigT-like"/>
    <property type="match status" value="1"/>
</dbReference>
<evidence type="ECO:0000256" key="1">
    <source>
        <dbReference type="SAM" id="MobiDB-lite"/>
    </source>
</evidence>
<accession>A0A517LI29</accession>
<dbReference type="STRING" id="50376.A0A517LI29"/>
<dbReference type="EMBL" id="CP042197">
    <property type="protein sequence ID" value="QDS75226.1"/>
    <property type="molecule type" value="Genomic_DNA"/>
</dbReference>
<organism evidence="2 3">
    <name type="scientific">Venturia effusa</name>
    <dbReference type="NCBI Taxonomy" id="50376"/>
    <lineage>
        <taxon>Eukaryota</taxon>
        <taxon>Fungi</taxon>
        <taxon>Dikarya</taxon>
        <taxon>Ascomycota</taxon>
        <taxon>Pezizomycotina</taxon>
        <taxon>Dothideomycetes</taxon>
        <taxon>Pleosporomycetidae</taxon>
        <taxon>Venturiales</taxon>
        <taxon>Venturiaceae</taxon>
        <taxon>Venturia</taxon>
    </lineage>
</organism>
<protein>
    <recommendedName>
        <fullName evidence="4">Phosphoesterase HXTX domain-containing protein</fullName>
    </recommendedName>
</protein>
<dbReference type="Gene3D" id="3.90.1140.10">
    <property type="entry name" value="Cyclic phosphodiesterase"/>
    <property type="match status" value="1"/>
</dbReference>
<dbReference type="Pfam" id="PF13563">
    <property type="entry name" value="2_5_RNA_ligase2"/>
    <property type="match status" value="1"/>
</dbReference>
<dbReference type="InterPro" id="IPR009097">
    <property type="entry name" value="Cyclic_Pdiesterase"/>
</dbReference>
<name>A0A517LI29_9PEZI</name>